<gene>
    <name evidence="2" type="ORF">CTheo_2729</name>
</gene>
<name>A0A5N5QRL8_9AGAM</name>
<feature type="region of interest" description="Disordered" evidence="1">
    <location>
        <begin position="247"/>
        <end position="281"/>
    </location>
</feature>
<sequence>MSVDVAPKPQERRRQAPKHIVLPTIRHLDKASCGIRTENSPSHVFPATPGIRSSNSASPANERHRNSFFNLDEIMSFTPAHRPSRPPITPPVARRPILPAEISLEHALGDMRVASLAKRDPGHLVQDQSLLGTNTTTEKEPVPSSPVASCNPPRTSRLSGSRSQPESSASTPKREKQSRPRSKTVASAVPSERWKPDTSTFRSTAACNTPSSGQSTPRNISISEIPMLNGPIGGVVDVFGLAALQPPRLSRRPRPKARQRTTEGAPACEPPASPQPDIDLRQEIRCGLVPSARTASPAKG</sequence>
<evidence type="ECO:0000313" key="2">
    <source>
        <dbReference type="EMBL" id="KAB5593877.1"/>
    </source>
</evidence>
<organism evidence="2 3">
    <name type="scientific">Ceratobasidium theobromae</name>
    <dbReference type="NCBI Taxonomy" id="1582974"/>
    <lineage>
        <taxon>Eukaryota</taxon>
        <taxon>Fungi</taxon>
        <taxon>Dikarya</taxon>
        <taxon>Basidiomycota</taxon>
        <taxon>Agaricomycotina</taxon>
        <taxon>Agaricomycetes</taxon>
        <taxon>Cantharellales</taxon>
        <taxon>Ceratobasidiaceae</taxon>
        <taxon>Ceratobasidium</taxon>
    </lineage>
</organism>
<accession>A0A5N5QRL8</accession>
<evidence type="ECO:0000256" key="1">
    <source>
        <dbReference type="SAM" id="MobiDB-lite"/>
    </source>
</evidence>
<comment type="caution">
    <text evidence="2">The sequence shown here is derived from an EMBL/GenBank/DDBJ whole genome shotgun (WGS) entry which is preliminary data.</text>
</comment>
<feature type="compositionally biased region" description="Polar residues" evidence="1">
    <location>
        <begin position="146"/>
        <end position="171"/>
    </location>
</feature>
<dbReference type="OrthoDB" id="3253096at2759"/>
<dbReference type="Proteomes" id="UP000383932">
    <property type="component" value="Unassembled WGS sequence"/>
</dbReference>
<feature type="compositionally biased region" description="Polar residues" evidence="1">
    <location>
        <begin position="126"/>
        <end position="136"/>
    </location>
</feature>
<keyword evidence="3" id="KW-1185">Reference proteome</keyword>
<feature type="compositionally biased region" description="Polar residues" evidence="1">
    <location>
        <begin position="197"/>
        <end position="217"/>
    </location>
</feature>
<reference evidence="2 3" key="1">
    <citation type="journal article" date="2019" name="Fungal Biol. Biotechnol.">
        <title>Draft genome sequence of fastidious pathogen Ceratobasidium theobromae, which causes vascular-streak dieback in Theobroma cacao.</title>
        <authorList>
            <person name="Ali S.S."/>
            <person name="Asman A."/>
            <person name="Shao J."/>
            <person name="Firmansyah A.P."/>
            <person name="Susilo A.W."/>
            <person name="Rosmana A."/>
            <person name="McMahon P."/>
            <person name="Junaid M."/>
            <person name="Guest D."/>
            <person name="Kheng T.Y."/>
            <person name="Meinhardt L.W."/>
            <person name="Bailey B.A."/>
        </authorList>
    </citation>
    <scope>NUCLEOTIDE SEQUENCE [LARGE SCALE GENOMIC DNA]</scope>
    <source>
        <strain evidence="2 3">CT2</strain>
    </source>
</reference>
<proteinExistence type="predicted"/>
<protein>
    <submittedName>
        <fullName evidence="2">Uncharacterized protein</fullName>
    </submittedName>
</protein>
<feature type="region of interest" description="Disordered" evidence="1">
    <location>
        <begin position="37"/>
        <end position="63"/>
    </location>
</feature>
<dbReference type="EMBL" id="SSOP01000029">
    <property type="protein sequence ID" value="KAB5593877.1"/>
    <property type="molecule type" value="Genomic_DNA"/>
</dbReference>
<feature type="region of interest" description="Disordered" evidence="1">
    <location>
        <begin position="124"/>
        <end position="217"/>
    </location>
</feature>
<dbReference type="AlphaFoldDB" id="A0A5N5QRL8"/>
<evidence type="ECO:0000313" key="3">
    <source>
        <dbReference type="Proteomes" id="UP000383932"/>
    </source>
</evidence>
<feature type="compositionally biased region" description="Basic residues" evidence="1">
    <location>
        <begin position="249"/>
        <end position="259"/>
    </location>
</feature>